<dbReference type="InterPro" id="IPR009057">
    <property type="entry name" value="Homeodomain-like_sf"/>
</dbReference>
<evidence type="ECO:0000313" key="7">
    <source>
        <dbReference type="Proteomes" id="UP001266357"/>
    </source>
</evidence>
<accession>A0ABU3A310</accession>
<dbReference type="EMBL" id="JAVRIF010000007">
    <property type="protein sequence ID" value="MDT0604534.1"/>
    <property type="molecule type" value="Genomic_DNA"/>
</dbReference>
<evidence type="ECO:0000256" key="3">
    <source>
        <dbReference type="ARBA" id="ARBA00023163"/>
    </source>
</evidence>
<dbReference type="Gene3D" id="1.10.10.60">
    <property type="entry name" value="Homeodomain-like"/>
    <property type="match status" value="1"/>
</dbReference>
<dbReference type="Proteomes" id="UP001266357">
    <property type="component" value="Unassembled WGS sequence"/>
</dbReference>
<dbReference type="SUPFAM" id="SSF48498">
    <property type="entry name" value="Tetracyclin repressor-like, C-terminal domain"/>
    <property type="match status" value="1"/>
</dbReference>
<keyword evidence="3" id="KW-0804">Transcription</keyword>
<evidence type="ECO:0000256" key="1">
    <source>
        <dbReference type="ARBA" id="ARBA00023015"/>
    </source>
</evidence>
<keyword evidence="1" id="KW-0805">Transcription regulation</keyword>
<dbReference type="InterPro" id="IPR036271">
    <property type="entry name" value="Tet_transcr_reg_TetR-rel_C_sf"/>
</dbReference>
<dbReference type="PANTHER" id="PTHR47506:SF8">
    <property type="entry name" value="REPRESSOR OF PUTATIVE XENOBIOTIC REDUCTASE TETR FAMILY-RELATED"/>
    <property type="match status" value="1"/>
</dbReference>
<proteinExistence type="predicted"/>
<reference evidence="6 7" key="1">
    <citation type="submission" date="2023-09" db="EMBL/GenBank/DDBJ databases">
        <authorList>
            <person name="Rey-Velasco X."/>
        </authorList>
    </citation>
    <scope>NUCLEOTIDE SEQUENCE [LARGE SCALE GENOMIC DNA]</scope>
    <source>
        <strain evidence="6 7">W431</strain>
    </source>
</reference>
<dbReference type="PROSITE" id="PS50977">
    <property type="entry name" value="HTH_TETR_2"/>
    <property type="match status" value="1"/>
</dbReference>
<evidence type="ECO:0000256" key="4">
    <source>
        <dbReference type="PROSITE-ProRule" id="PRU00335"/>
    </source>
</evidence>
<dbReference type="SUPFAM" id="SSF46689">
    <property type="entry name" value="Homeodomain-like"/>
    <property type="match status" value="1"/>
</dbReference>
<feature type="domain" description="HTH tetR-type" evidence="5">
    <location>
        <begin position="6"/>
        <end position="66"/>
    </location>
</feature>
<protein>
    <submittedName>
        <fullName evidence="6">TetR/AcrR family transcriptional regulator</fullName>
    </submittedName>
</protein>
<comment type="caution">
    <text evidence="6">The sequence shown here is derived from an EMBL/GenBank/DDBJ whole genome shotgun (WGS) entry which is preliminary data.</text>
</comment>
<keyword evidence="7" id="KW-1185">Reference proteome</keyword>
<name>A0ABU3A310_9GAMM</name>
<dbReference type="Pfam" id="PF00440">
    <property type="entry name" value="TetR_N"/>
    <property type="match status" value="1"/>
</dbReference>
<dbReference type="InterPro" id="IPR001647">
    <property type="entry name" value="HTH_TetR"/>
</dbReference>
<dbReference type="PANTHER" id="PTHR47506">
    <property type="entry name" value="TRANSCRIPTIONAL REGULATORY PROTEIN"/>
    <property type="match status" value="1"/>
</dbReference>
<evidence type="ECO:0000313" key="6">
    <source>
        <dbReference type="EMBL" id="MDT0604534.1"/>
    </source>
</evidence>
<feature type="DNA-binding region" description="H-T-H motif" evidence="4">
    <location>
        <begin position="29"/>
        <end position="48"/>
    </location>
</feature>
<gene>
    <name evidence="6" type="ORF">RM573_13070</name>
</gene>
<evidence type="ECO:0000256" key="2">
    <source>
        <dbReference type="ARBA" id="ARBA00023125"/>
    </source>
</evidence>
<keyword evidence="2 4" id="KW-0238">DNA-binding</keyword>
<evidence type="ECO:0000259" key="5">
    <source>
        <dbReference type="PROSITE" id="PS50977"/>
    </source>
</evidence>
<dbReference type="RefSeq" id="WP_311582787.1">
    <property type="nucleotide sequence ID" value="NZ_JAVRIF010000007.1"/>
</dbReference>
<organism evidence="6 7">
    <name type="scientific">Thalassotalea castellviae</name>
    <dbReference type="NCBI Taxonomy" id="3075612"/>
    <lineage>
        <taxon>Bacteria</taxon>
        <taxon>Pseudomonadati</taxon>
        <taxon>Pseudomonadota</taxon>
        <taxon>Gammaproteobacteria</taxon>
        <taxon>Alteromonadales</taxon>
        <taxon>Colwelliaceae</taxon>
        <taxon>Thalassotalea</taxon>
    </lineage>
</organism>
<dbReference type="Gene3D" id="1.10.357.10">
    <property type="entry name" value="Tetracycline Repressor, domain 2"/>
    <property type="match status" value="1"/>
</dbReference>
<sequence length="196" mass="22403">MAKAAKFDRQEVIDLATNLYWKKGFNATSMRNLQDEIDMRPGSIYAAFGNKDGLFIETLRNYTDKGISLIHQYEQEKDSPLEALKDFVKYQVITTKEDAPNSMCMLTKTINELTSDNQELLDITKAHIEEISQEFAKLIEQSKELGEINSEKSALELAKYLQVQIAGLRTFAKIDGVECNLDKMINECFDHYPFNA</sequence>